<evidence type="ECO:0000256" key="9">
    <source>
        <dbReference type="ARBA" id="ARBA00022692"/>
    </source>
</evidence>
<comment type="subcellular location">
    <subcellularLocation>
        <location evidence="1">Golgi apparatus</location>
        <location evidence="1">Golgi stack membrane</location>
        <topology evidence="1">Single-pass type II membrane protein</topology>
    </subcellularLocation>
    <subcellularLocation>
        <location evidence="2">Secreted</location>
    </subcellularLocation>
</comment>
<keyword evidence="6" id="KW-0964">Secreted</keyword>
<accession>A0A669EM56</accession>
<dbReference type="InterPro" id="IPR038578">
    <property type="entry name" value="GT29-like_sf"/>
</dbReference>
<dbReference type="PIRSF" id="PIRSF005557">
    <property type="entry name" value="Sialyl_trans"/>
    <property type="match status" value="1"/>
</dbReference>
<evidence type="ECO:0000256" key="16">
    <source>
        <dbReference type="ARBA" id="ARBA00023180"/>
    </source>
</evidence>
<evidence type="ECO:0000256" key="19">
    <source>
        <dbReference type="ARBA" id="ARBA00039107"/>
    </source>
</evidence>
<keyword evidence="14" id="KW-0472">Membrane</keyword>
<proteinExistence type="inferred from homology"/>
<evidence type="ECO:0000256" key="15">
    <source>
        <dbReference type="ARBA" id="ARBA00023157"/>
    </source>
</evidence>
<dbReference type="GO" id="GO:0005576">
    <property type="term" value="C:extracellular region"/>
    <property type="evidence" value="ECO:0007669"/>
    <property type="project" value="UniProtKB-SubCell"/>
</dbReference>
<comment type="catalytic activity">
    <reaction evidence="17">
        <text>a beta-D-galactosyl-(1-&gt;3)-N-acetyl-alpha-D-galactosaminyl derivative + CMP-N-acetyl-beta-neuraminate = an N-acetyl-alpha-neuraminyl-(2-&gt;3)-beta-D-galactosyl-(1-&gt;3)-N-acetyl-alpha-D-galactosaminyl derivative + CMP + H(+)</text>
        <dbReference type="Rhea" id="RHEA:21616"/>
        <dbReference type="ChEBI" id="CHEBI:15378"/>
        <dbReference type="ChEBI" id="CHEBI:57812"/>
        <dbReference type="ChEBI" id="CHEBI:60377"/>
        <dbReference type="ChEBI" id="CHEBI:133470"/>
        <dbReference type="ChEBI" id="CHEBI:139596"/>
        <dbReference type="EC" id="2.4.3.4"/>
    </reaction>
    <physiologicalReaction direction="left-to-right" evidence="17">
        <dbReference type="Rhea" id="RHEA:21617"/>
    </physiologicalReaction>
</comment>
<comment type="subunit">
    <text evidence="33">Homodimer; disulfide-linked. Homodimer formation occurs in the endoplasmic reticulum.</text>
</comment>
<dbReference type="GO" id="GO:0097503">
    <property type="term" value="P:sialylation"/>
    <property type="evidence" value="ECO:0007669"/>
    <property type="project" value="TreeGrafter"/>
</dbReference>
<evidence type="ECO:0000256" key="23">
    <source>
        <dbReference type="ARBA" id="ARBA00042022"/>
    </source>
</evidence>
<evidence type="ECO:0000256" key="2">
    <source>
        <dbReference type="ARBA" id="ARBA00004613"/>
    </source>
</evidence>
<dbReference type="GO" id="GO:0032580">
    <property type="term" value="C:Golgi cisterna membrane"/>
    <property type="evidence" value="ECO:0007669"/>
    <property type="project" value="UniProtKB-SubCell"/>
</dbReference>
<keyword evidence="40" id="KW-1185">Reference proteome</keyword>
<dbReference type="AlphaFoldDB" id="A0A669EM56"/>
<comment type="catalytic activity">
    <reaction evidence="30">
        <text>a ganglioside GA1 + CMP-N-acetyl-beta-neuraminate = a ganglioside GM1b + CMP + H(+)</text>
        <dbReference type="Rhea" id="RHEA:48244"/>
        <dbReference type="ChEBI" id="CHEBI:15378"/>
        <dbReference type="ChEBI" id="CHEBI:57812"/>
        <dbReference type="ChEBI" id="CHEBI:60377"/>
        <dbReference type="ChEBI" id="CHEBI:88069"/>
        <dbReference type="ChEBI" id="CHEBI:90151"/>
    </reaction>
    <physiologicalReaction direction="left-to-right" evidence="30">
        <dbReference type="Rhea" id="RHEA:48245"/>
    </physiologicalReaction>
</comment>
<evidence type="ECO:0000256" key="32">
    <source>
        <dbReference type="ARBA" id="ARBA00052027"/>
    </source>
</evidence>
<dbReference type="GeneTree" id="ENSGT00940000154725"/>
<dbReference type="EC" id="2.4.3.4" evidence="19"/>
<evidence type="ECO:0000256" key="11">
    <source>
        <dbReference type="ARBA" id="ARBA00022989"/>
    </source>
</evidence>
<reference evidence="39" key="2">
    <citation type="submission" date="2025-09" db="UniProtKB">
        <authorList>
            <consortium name="Ensembl"/>
        </authorList>
    </citation>
    <scope>IDENTIFICATION</scope>
</reference>
<keyword evidence="8" id="KW-0808">Transferase</keyword>
<dbReference type="GO" id="GO:0047288">
    <property type="term" value="F:beta-D-galactosyl-(1-&gt;3)-N-acetyl-beta-D-galactosaminide alpha-2,3- sialyltransferase"/>
    <property type="evidence" value="ECO:0007669"/>
    <property type="project" value="UniProtKB-EC"/>
</dbReference>
<comment type="catalytic activity">
    <reaction evidence="28">
        <text>a ganglioside GA1 (d18:1(4E)) + CMP-N-acetyl-beta-neuraminate = a ganglioside GM1b (d18:1(4E)) + CMP + H(+)</text>
        <dbReference type="Rhea" id="RHEA:47560"/>
        <dbReference type="ChEBI" id="CHEBI:15378"/>
        <dbReference type="ChEBI" id="CHEBI:27938"/>
        <dbReference type="ChEBI" id="CHEBI:57812"/>
        <dbReference type="ChEBI" id="CHEBI:60377"/>
        <dbReference type="ChEBI" id="CHEBI:78568"/>
    </reaction>
    <physiologicalReaction direction="left-to-right" evidence="28">
        <dbReference type="Rhea" id="RHEA:47561"/>
    </physiologicalReaction>
</comment>
<evidence type="ECO:0000256" key="26">
    <source>
        <dbReference type="ARBA" id="ARBA00042990"/>
    </source>
</evidence>
<evidence type="ECO:0000256" key="37">
    <source>
        <dbReference type="ARBA" id="ARBA00082805"/>
    </source>
</evidence>
<dbReference type="OMA" id="TSHNIRT"/>
<dbReference type="GO" id="GO:0003836">
    <property type="term" value="F:beta-galactoside (CMP) alpha-2,3-sialyltransferase activity"/>
    <property type="evidence" value="ECO:0007669"/>
    <property type="project" value="UniProtKB-EC"/>
</dbReference>
<evidence type="ECO:0000256" key="6">
    <source>
        <dbReference type="ARBA" id="ARBA00022525"/>
    </source>
</evidence>
<evidence type="ECO:0000256" key="22">
    <source>
        <dbReference type="ARBA" id="ARBA00041997"/>
    </source>
</evidence>
<protein>
    <recommendedName>
        <fullName evidence="20">CMP-N-acetylneuraminate-beta-galactosamide-alpha-2,3-sialyltransferase 1</fullName>
        <ecNumber evidence="18">2.4.3.2</ecNumber>
        <ecNumber evidence="19">2.4.3.4</ecNumber>
    </recommendedName>
    <alternativeName>
        <fullName evidence="34">CMP-N-acetylneuraminate-beta-galactosamide-alpha-2,3-sialyltransferase 2</fullName>
    </alternativeName>
    <alternativeName>
        <fullName evidence="27">Gal-NAc6S</fullName>
    </alternativeName>
    <alternativeName>
        <fullName evidence="24">Gal-beta-1,3-GalNAc-alpha-2,3-sialyltransferase</fullName>
    </alternativeName>
    <alternativeName>
        <fullName evidence="26">Monosialoganglioside sialyltransferase</fullName>
    </alternativeName>
    <alternativeName>
        <fullName evidence="22">ST3Gal I</fullName>
    </alternativeName>
    <alternativeName>
        <fullName evidence="35">ST3Gal II</fullName>
    </alternativeName>
    <alternativeName>
        <fullName evidence="23">ST3GalA.1</fullName>
    </alternativeName>
    <alternativeName>
        <fullName evidence="36">ST3GalA.2</fullName>
    </alternativeName>
    <alternativeName>
        <fullName evidence="21">ST3O</fullName>
    </alternativeName>
    <alternativeName>
        <fullName evidence="25">Sialyltransferase 4A</fullName>
    </alternativeName>
    <alternativeName>
        <fullName evidence="37">Sialyltransferase 4B</fullName>
    </alternativeName>
</protein>
<comment type="similarity">
    <text evidence="5">Belongs to the glycosyltransferase 29 family.</text>
</comment>
<keyword evidence="9" id="KW-0812">Transmembrane</keyword>
<evidence type="ECO:0000256" key="30">
    <source>
        <dbReference type="ARBA" id="ARBA00043816"/>
    </source>
</evidence>
<keyword evidence="11" id="KW-1133">Transmembrane helix</keyword>
<evidence type="ECO:0000256" key="25">
    <source>
        <dbReference type="ARBA" id="ARBA00042682"/>
    </source>
</evidence>
<keyword evidence="15" id="KW-1015">Disulfide bond</keyword>
<dbReference type="Gene3D" id="3.90.1480.20">
    <property type="entry name" value="Glycosyl transferase family 29"/>
    <property type="match status" value="1"/>
</dbReference>
<evidence type="ECO:0000256" key="38">
    <source>
        <dbReference type="PIRSR" id="PIRSR005557-2"/>
    </source>
</evidence>
<evidence type="ECO:0000256" key="28">
    <source>
        <dbReference type="ARBA" id="ARBA00043673"/>
    </source>
</evidence>
<keyword evidence="13" id="KW-0443">Lipid metabolism</keyword>
<dbReference type="Ensembl" id="ENSONIT00000067887.1">
    <property type="protein sequence ID" value="ENSONIP00000073944.1"/>
    <property type="gene ID" value="ENSONIG00000041143.1"/>
</dbReference>
<evidence type="ECO:0000256" key="8">
    <source>
        <dbReference type="ARBA" id="ARBA00022679"/>
    </source>
</evidence>
<evidence type="ECO:0000256" key="14">
    <source>
        <dbReference type="ARBA" id="ARBA00023136"/>
    </source>
</evidence>
<evidence type="ECO:0000256" key="21">
    <source>
        <dbReference type="ARBA" id="ARBA00041507"/>
    </source>
</evidence>
<dbReference type="InterPro" id="IPR001675">
    <property type="entry name" value="Glyco_trans_29"/>
</dbReference>
<gene>
    <name evidence="39" type="primary">LOC109199977</name>
</gene>
<keyword evidence="12" id="KW-0333">Golgi apparatus</keyword>
<keyword evidence="10" id="KW-0735">Signal-anchor</keyword>
<evidence type="ECO:0000256" key="13">
    <source>
        <dbReference type="ARBA" id="ARBA00023098"/>
    </source>
</evidence>
<evidence type="ECO:0000256" key="18">
    <source>
        <dbReference type="ARBA" id="ARBA00039106"/>
    </source>
</evidence>
<organism evidence="39 40">
    <name type="scientific">Oreochromis niloticus</name>
    <name type="common">Nile tilapia</name>
    <name type="synonym">Tilapia nilotica</name>
    <dbReference type="NCBI Taxonomy" id="8128"/>
    <lineage>
        <taxon>Eukaryota</taxon>
        <taxon>Metazoa</taxon>
        <taxon>Chordata</taxon>
        <taxon>Craniata</taxon>
        <taxon>Vertebrata</taxon>
        <taxon>Euteleostomi</taxon>
        <taxon>Actinopterygii</taxon>
        <taxon>Neopterygii</taxon>
        <taxon>Teleostei</taxon>
        <taxon>Neoteleostei</taxon>
        <taxon>Acanthomorphata</taxon>
        <taxon>Ovalentaria</taxon>
        <taxon>Cichlomorphae</taxon>
        <taxon>Cichliformes</taxon>
        <taxon>Cichlidae</taxon>
        <taxon>African cichlids</taxon>
        <taxon>Pseudocrenilabrinae</taxon>
        <taxon>Oreochromini</taxon>
        <taxon>Oreochromis</taxon>
    </lineage>
</organism>
<evidence type="ECO:0000256" key="5">
    <source>
        <dbReference type="ARBA" id="ARBA00006003"/>
    </source>
</evidence>
<dbReference type="InParanoid" id="A0A669EM56"/>
<evidence type="ECO:0000256" key="34">
    <source>
        <dbReference type="ARBA" id="ARBA00072809"/>
    </source>
</evidence>
<evidence type="ECO:0000256" key="33">
    <source>
        <dbReference type="ARBA" id="ARBA00062545"/>
    </source>
</evidence>
<dbReference type="FunFam" id="3.90.1480.20:FF:000002">
    <property type="entry name" value="CMP-N-acetylneuraminate-beta-galactosamide- alpha-2,3-sialyltransferase 2"/>
    <property type="match status" value="1"/>
</dbReference>
<dbReference type="PANTHER" id="PTHR46032:SF6">
    <property type="entry name" value="CMP-N-ACETYLNEURAMINATE-BETA-GALACTOSAMIDE-ALPHA-2,3-SIALYLTRANSFERASE 1"/>
    <property type="match status" value="1"/>
</dbReference>
<evidence type="ECO:0000256" key="12">
    <source>
        <dbReference type="ARBA" id="ARBA00023034"/>
    </source>
</evidence>
<dbReference type="Proteomes" id="UP000005207">
    <property type="component" value="Unplaced"/>
</dbReference>
<dbReference type="InterPro" id="IPR012163">
    <property type="entry name" value="Sialyl_trans"/>
</dbReference>
<evidence type="ECO:0000256" key="31">
    <source>
        <dbReference type="ARBA" id="ARBA00047509"/>
    </source>
</evidence>
<evidence type="ECO:0000256" key="27">
    <source>
        <dbReference type="ARBA" id="ARBA00042991"/>
    </source>
</evidence>
<dbReference type="EC" id="2.4.3.2" evidence="18"/>
<evidence type="ECO:0000256" key="20">
    <source>
        <dbReference type="ARBA" id="ARBA00040101"/>
    </source>
</evidence>
<dbReference type="Pfam" id="PF00777">
    <property type="entry name" value="Glyco_transf_29"/>
    <property type="match status" value="1"/>
</dbReference>
<dbReference type="PANTHER" id="PTHR46032">
    <property type="entry name" value="ALPHA-2,3-SIALYLTRANSFERASE ST3GAL I ISOFORM X1"/>
    <property type="match status" value="1"/>
</dbReference>
<keyword evidence="7" id="KW-0328">Glycosyltransferase</keyword>
<name>A0A669EM56_ORENI</name>
<evidence type="ECO:0000256" key="29">
    <source>
        <dbReference type="ARBA" id="ARBA00043773"/>
    </source>
</evidence>
<evidence type="ECO:0000256" key="24">
    <source>
        <dbReference type="ARBA" id="ARBA00042448"/>
    </source>
</evidence>
<keyword evidence="16" id="KW-0325">Glycoprotein</keyword>
<dbReference type="InterPro" id="IPR051757">
    <property type="entry name" value="Beta-gal_alpha2-3_sialyltrans"/>
</dbReference>
<sequence>MLTRKQLVFLVLLCVTAIGVFSRASWILSVYQNSSFPQNGSVCACNKCLMEYDPWLSELMKDSPEPFLSPTNNISEDTFNWWKGIQYDRRNFNFYNKTVEKVFQIFPTKVNFTRSRPDVCRTCAVVGNSGNLKGSHYGPLIDFHDIVIRINRAPTKGFERDVGNKTTYHVMYPNSYKNLDNTTHLVFFPFKIYDLQWLIQSFTQRQIRAAKSGLKANKDMVMILSPAFMKYVHCVWLKRKGKYPSTGFMTLILSLYICDEVSVFGFGADQNGNWNHYYEIIKNKRLKTGQHPGKHEYQYIEKLHQLQKIHFFRGW</sequence>
<evidence type="ECO:0000256" key="3">
    <source>
        <dbReference type="ARBA" id="ARBA00004922"/>
    </source>
</evidence>
<reference evidence="39" key="1">
    <citation type="submission" date="2025-08" db="UniProtKB">
        <authorList>
            <consortium name="Ensembl"/>
        </authorList>
    </citation>
    <scope>IDENTIFICATION</scope>
</reference>
<dbReference type="GO" id="GO:0006629">
    <property type="term" value="P:lipid metabolic process"/>
    <property type="evidence" value="ECO:0007669"/>
    <property type="project" value="UniProtKB-KW"/>
</dbReference>
<evidence type="ECO:0000256" key="35">
    <source>
        <dbReference type="ARBA" id="ARBA00081228"/>
    </source>
</evidence>
<comment type="pathway">
    <text evidence="4">Glycolipid biosynthesis.</text>
</comment>
<evidence type="ECO:0000256" key="1">
    <source>
        <dbReference type="ARBA" id="ARBA00004447"/>
    </source>
</evidence>
<evidence type="ECO:0000256" key="17">
    <source>
        <dbReference type="ARBA" id="ARBA00036292"/>
    </source>
</evidence>
<comment type="catalytic activity">
    <reaction evidence="31">
        <text>ganglioside GM1 (d18:1(4E)/18:0) + CMP-N-acetyl-beta-neuraminate = ganglioside GD1a (18:1(4E)/18:0) + CMP + H(+)</text>
        <dbReference type="Rhea" id="RHEA:48248"/>
        <dbReference type="ChEBI" id="CHEBI:15378"/>
        <dbReference type="ChEBI" id="CHEBI:57812"/>
        <dbReference type="ChEBI" id="CHEBI:60377"/>
        <dbReference type="ChEBI" id="CHEBI:73110"/>
        <dbReference type="ChEBI" id="CHEBI:90153"/>
    </reaction>
    <physiologicalReaction direction="left-to-right" evidence="31">
        <dbReference type="Rhea" id="RHEA:48249"/>
    </physiologicalReaction>
</comment>
<comment type="catalytic activity">
    <reaction evidence="29">
        <text>a ganglioside GM1 (d18:1(4E)) + CMP-N-acetyl-beta-neuraminate = a ganglioside GD1a (d18:1(4E)) + CMP + H(+)</text>
        <dbReference type="Rhea" id="RHEA:18021"/>
        <dbReference type="ChEBI" id="CHEBI:15378"/>
        <dbReference type="ChEBI" id="CHEBI:57812"/>
        <dbReference type="ChEBI" id="CHEBI:60377"/>
        <dbReference type="ChEBI" id="CHEBI:77709"/>
        <dbReference type="ChEBI" id="CHEBI:78445"/>
        <dbReference type="EC" id="2.4.3.2"/>
    </reaction>
    <physiologicalReaction direction="left-to-right" evidence="29">
        <dbReference type="Rhea" id="RHEA:18022"/>
    </physiologicalReaction>
</comment>
<evidence type="ECO:0000313" key="39">
    <source>
        <dbReference type="Ensembl" id="ENSONIP00000073944.1"/>
    </source>
</evidence>
<evidence type="ECO:0000256" key="10">
    <source>
        <dbReference type="ARBA" id="ARBA00022968"/>
    </source>
</evidence>
<evidence type="ECO:0000313" key="40">
    <source>
        <dbReference type="Proteomes" id="UP000005207"/>
    </source>
</evidence>
<comment type="catalytic activity">
    <reaction evidence="32">
        <text>a globoside GalGb4Cer + CMP-N-acetyl-beta-neuraminate = a globoside MSGG + CMP + H(+)</text>
        <dbReference type="Rhea" id="RHEA:65372"/>
        <dbReference type="ChEBI" id="CHEBI:15378"/>
        <dbReference type="ChEBI" id="CHEBI:57812"/>
        <dbReference type="ChEBI" id="CHEBI:60377"/>
        <dbReference type="ChEBI" id="CHEBI:140623"/>
        <dbReference type="ChEBI" id="CHEBI:140691"/>
    </reaction>
    <physiologicalReaction direction="left-to-right" evidence="32">
        <dbReference type="Rhea" id="RHEA:65373"/>
    </physiologicalReaction>
</comment>
<evidence type="ECO:0000256" key="36">
    <source>
        <dbReference type="ARBA" id="ARBA00081332"/>
    </source>
</evidence>
<evidence type="ECO:0000256" key="7">
    <source>
        <dbReference type="ARBA" id="ARBA00022676"/>
    </source>
</evidence>
<evidence type="ECO:0000256" key="4">
    <source>
        <dbReference type="ARBA" id="ARBA00004934"/>
    </source>
</evidence>
<comment type="pathway">
    <text evidence="3">Protein modification; protein glycosylation.</text>
</comment>
<feature type="disulfide bond" evidence="38">
    <location>
        <begin position="123"/>
        <end position="258"/>
    </location>
</feature>